<feature type="signal peptide" evidence="1">
    <location>
        <begin position="1"/>
        <end position="19"/>
    </location>
</feature>
<evidence type="ECO:0000313" key="3">
    <source>
        <dbReference type="EMBL" id="MEK7954498.1"/>
    </source>
</evidence>
<evidence type="ECO:0000313" key="4">
    <source>
        <dbReference type="Proteomes" id="UP001371305"/>
    </source>
</evidence>
<protein>
    <submittedName>
        <fullName evidence="3">PEP-CTERM sorting domain-containing protein</fullName>
    </submittedName>
</protein>
<dbReference type="EMBL" id="JBBUKT010000029">
    <property type="protein sequence ID" value="MEK7954498.1"/>
    <property type="molecule type" value="Genomic_DNA"/>
</dbReference>
<proteinExistence type="predicted"/>
<keyword evidence="1" id="KW-0732">Signal</keyword>
<evidence type="ECO:0000259" key="2">
    <source>
        <dbReference type="Pfam" id="PF07589"/>
    </source>
</evidence>
<evidence type="ECO:0000256" key="1">
    <source>
        <dbReference type="SAM" id="SignalP"/>
    </source>
</evidence>
<organism evidence="3 4">
    <name type="scientific">Luteolibacter soli</name>
    <dbReference type="NCBI Taxonomy" id="3135280"/>
    <lineage>
        <taxon>Bacteria</taxon>
        <taxon>Pseudomonadati</taxon>
        <taxon>Verrucomicrobiota</taxon>
        <taxon>Verrucomicrobiia</taxon>
        <taxon>Verrucomicrobiales</taxon>
        <taxon>Verrucomicrobiaceae</taxon>
        <taxon>Luteolibacter</taxon>
    </lineage>
</organism>
<dbReference type="RefSeq" id="WP_341408268.1">
    <property type="nucleotide sequence ID" value="NZ_JBBUKT010000029.1"/>
</dbReference>
<dbReference type="Proteomes" id="UP001371305">
    <property type="component" value="Unassembled WGS sequence"/>
</dbReference>
<keyword evidence="4" id="KW-1185">Reference proteome</keyword>
<gene>
    <name evidence="3" type="ORF">WKV53_28560</name>
</gene>
<sequence>MKLIAPLLAVAASFGTAKAVSVTLTGIANSTIGLVTSTTGQLLNGTAYFYSTAVDLSVAQVASVTTRASFEALLGADPGAVRGPVAFTNGAFTSSGPVEMGAVGNITYMVLITSGGMMNIYQGPSVPSLGAVTINPANITENLRGSSGLQSIGGVNSGYQFIPEPSTALLGALGALGLLRRRR</sequence>
<name>A0ABU9B3Z3_9BACT</name>
<reference evidence="3 4" key="1">
    <citation type="submission" date="2024-04" db="EMBL/GenBank/DDBJ databases">
        <title>Luteolibacter sp. isolated from soil.</title>
        <authorList>
            <person name="An J."/>
        </authorList>
    </citation>
    <scope>NUCLEOTIDE SEQUENCE [LARGE SCALE GENOMIC DNA]</scope>
    <source>
        <strain evidence="3 4">Y139</strain>
    </source>
</reference>
<accession>A0ABU9B3Z3</accession>
<dbReference type="InterPro" id="IPR013424">
    <property type="entry name" value="Ice-binding_C"/>
</dbReference>
<feature type="domain" description="Ice-binding protein C-terminal" evidence="2">
    <location>
        <begin position="162"/>
        <end position="183"/>
    </location>
</feature>
<feature type="chain" id="PRO_5046198644" evidence="1">
    <location>
        <begin position="20"/>
        <end position="183"/>
    </location>
</feature>
<comment type="caution">
    <text evidence="3">The sequence shown here is derived from an EMBL/GenBank/DDBJ whole genome shotgun (WGS) entry which is preliminary data.</text>
</comment>
<dbReference type="Pfam" id="PF07589">
    <property type="entry name" value="PEP-CTERM"/>
    <property type="match status" value="1"/>
</dbReference>